<dbReference type="RefSeq" id="WP_014695838.1">
    <property type="nucleotide sequence ID" value="NC_017806.1"/>
</dbReference>
<dbReference type="InterPro" id="IPR035901">
    <property type="entry name" value="GIY-YIG_endonuc_sf"/>
</dbReference>
<name>H8H3U9_DEIGI</name>
<dbReference type="OrthoDB" id="9134286at2"/>
<dbReference type="AlphaFoldDB" id="H8H3U9"/>
<dbReference type="PATRIC" id="fig|745776.4.peg.4067"/>
<proteinExistence type="predicted"/>
<keyword evidence="2" id="KW-0614">Plasmid</keyword>
<keyword evidence="3" id="KW-1185">Reference proteome</keyword>
<evidence type="ECO:0000259" key="1">
    <source>
        <dbReference type="Pfam" id="PF01541"/>
    </source>
</evidence>
<evidence type="ECO:0000313" key="3">
    <source>
        <dbReference type="Proteomes" id="UP000007575"/>
    </source>
</evidence>
<reference evidence="2 3" key="1">
    <citation type="journal article" date="2012" name="PLoS ONE">
        <title>Genome sequence and transcriptome analysis of the radioresistant bacterium Deinococcus gobiensis: insights into the extreme environmental adaptations.</title>
        <authorList>
            <person name="Yuan M."/>
            <person name="Chen M."/>
            <person name="Zhang W."/>
            <person name="Lu W."/>
            <person name="Wang J."/>
            <person name="Yang M."/>
            <person name="Zhao P."/>
            <person name="Tang R."/>
            <person name="Li X."/>
            <person name="Hao Y."/>
            <person name="Zhou Z."/>
            <person name="Zhan Y."/>
            <person name="Yu H."/>
            <person name="Teng C."/>
            <person name="Yan Y."/>
            <person name="Ping S."/>
            <person name="Wang Y."/>
            <person name="Lin M."/>
        </authorList>
    </citation>
    <scope>NUCLEOTIDE SEQUENCE [LARGE SCALE GENOMIC DNA]</scope>
    <source>
        <strain evidence="3">DSM 21396 / JCM 16679 / CGMCC 1.7299 / I-0</strain>
        <plasmid evidence="2">P5</plasmid>
    </source>
</reference>
<protein>
    <recommendedName>
        <fullName evidence="1">GIY-YIG domain-containing protein</fullName>
    </recommendedName>
</protein>
<dbReference type="Pfam" id="PF01541">
    <property type="entry name" value="GIY-YIG"/>
    <property type="match status" value="1"/>
</dbReference>
<dbReference type="HOGENOM" id="CLU_1903244_0_0_0"/>
<accession>H8H3U9</accession>
<geneLocation type="plasmid" evidence="2 3">
    <name>P5</name>
</geneLocation>
<dbReference type="SUPFAM" id="SSF82771">
    <property type="entry name" value="GIY-YIG endonuclease"/>
    <property type="match status" value="1"/>
</dbReference>
<dbReference type="EMBL" id="CP002196">
    <property type="protein sequence ID" value="AFD28196.1"/>
    <property type="molecule type" value="Genomic_DNA"/>
</dbReference>
<gene>
    <name evidence="2" type="ordered locus">DGo_PE0052</name>
</gene>
<dbReference type="KEGG" id="dgo:DGo_PE0052"/>
<sequence>MTGIYPVTPTSRLYVGASDNLRRRQQEHERARQGGNWSNKALRADLKTYGPDAFSFHVLQRTGDLGELRRLEAQWAQQLRAFDPVTGYNTQPIRTPETWDRRRQLQQVQAAAAGGRACLVRAQQHVLIQERAS</sequence>
<organism evidence="2 3">
    <name type="scientific">Deinococcus gobiensis (strain DSM 21396 / JCM 16679 / CGMCC 1.7299 / I-0)</name>
    <dbReference type="NCBI Taxonomy" id="745776"/>
    <lineage>
        <taxon>Bacteria</taxon>
        <taxon>Thermotogati</taxon>
        <taxon>Deinococcota</taxon>
        <taxon>Deinococci</taxon>
        <taxon>Deinococcales</taxon>
        <taxon>Deinococcaceae</taxon>
        <taxon>Deinococcus</taxon>
    </lineage>
</organism>
<dbReference type="Gene3D" id="3.40.1440.10">
    <property type="entry name" value="GIY-YIG endonuclease"/>
    <property type="match status" value="1"/>
</dbReference>
<dbReference type="InterPro" id="IPR000305">
    <property type="entry name" value="GIY-YIG_endonuc"/>
</dbReference>
<dbReference type="Proteomes" id="UP000007575">
    <property type="component" value="Plasmid P5"/>
</dbReference>
<evidence type="ECO:0000313" key="2">
    <source>
        <dbReference type="EMBL" id="AFD28196.1"/>
    </source>
</evidence>
<feature type="domain" description="GIY-YIG" evidence="1">
    <location>
        <begin position="11"/>
        <end position="81"/>
    </location>
</feature>